<dbReference type="Gene3D" id="3.90.550.10">
    <property type="entry name" value="Spore Coat Polysaccharide Biosynthesis Protein SpsA, Chain A"/>
    <property type="match status" value="1"/>
</dbReference>
<feature type="compositionally biased region" description="Polar residues" evidence="1">
    <location>
        <begin position="54"/>
        <end position="69"/>
    </location>
</feature>
<feature type="non-terminal residue" evidence="3">
    <location>
        <position position="287"/>
    </location>
</feature>
<comment type="caution">
    <text evidence="3">The sequence shown here is derived from an EMBL/GenBank/DDBJ whole genome shotgun (WGS) entry which is preliminary data.</text>
</comment>
<dbReference type="Proteomes" id="UP001432322">
    <property type="component" value="Unassembled WGS sequence"/>
</dbReference>
<sequence>MKGRLVQNVIAAATFILSLLMLHSTFQRNTAPWDMEVLQVLETQQPTEGAAAETTKQPTVAAIPTTSPASKTVPTPEILIAPSVKPSPLGKPYYVYPKPRNDTSVSVTFVIVITVGTKMEAFATAINSVRCYAALHGYSVSVEFDNKFKECEVHKDKFFRRHCHTHKLMQKEIPQDTWTLFIDGDVGIVNPNRLVEEFLESGYEIYLFDRFFNWEYAALSYLVKNNERGRAWVDEFANFEFRLPQSFHGTDNGALHPFLMFYLVPETRNPATRNRMAKLCLSLWNRS</sequence>
<evidence type="ECO:0000313" key="3">
    <source>
        <dbReference type="EMBL" id="GMT20771.1"/>
    </source>
</evidence>
<feature type="signal peptide" evidence="2">
    <location>
        <begin position="1"/>
        <end position="27"/>
    </location>
</feature>
<evidence type="ECO:0000256" key="2">
    <source>
        <dbReference type="SAM" id="SignalP"/>
    </source>
</evidence>
<dbReference type="Pfam" id="PF03314">
    <property type="entry name" value="DUF273"/>
    <property type="match status" value="1"/>
</dbReference>
<dbReference type="PANTHER" id="PTHR31562">
    <property type="entry name" value="PROTEIN CBG18972"/>
    <property type="match status" value="1"/>
</dbReference>
<evidence type="ECO:0008006" key="5">
    <source>
        <dbReference type="Google" id="ProtNLM"/>
    </source>
</evidence>
<gene>
    <name evidence="3" type="ORF">PFISCL1PPCAC_12068</name>
</gene>
<dbReference type="InterPro" id="IPR004988">
    <property type="entry name" value="DUF273"/>
</dbReference>
<keyword evidence="4" id="KW-1185">Reference proteome</keyword>
<evidence type="ECO:0000256" key="1">
    <source>
        <dbReference type="SAM" id="MobiDB-lite"/>
    </source>
</evidence>
<proteinExistence type="predicted"/>
<dbReference type="PANTHER" id="PTHR31562:SF9">
    <property type="entry name" value="GLYCOSYLTRANSFERASE FAMILY 8 PROTEIN"/>
    <property type="match status" value="1"/>
</dbReference>
<feature type="region of interest" description="Disordered" evidence="1">
    <location>
        <begin position="46"/>
        <end position="69"/>
    </location>
</feature>
<accession>A0AAV5VMY4</accession>
<dbReference type="AlphaFoldDB" id="A0AAV5VMY4"/>
<organism evidence="3 4">
    <name type="scientific">Pristionchus fissidentatus</name>
    <dbReference type="NCBI Taxonomy" id="1538716"/>
    <lineage>
        <taxon>Eukaryota</taxon>
        <taxon>Metazoa</taxon>
        <taxon>Ecdysozoa</taxon>
        <taxon>Nematoda</taxon>
        <taxon>Chromadorea</taxon>
        <taxon>Rhabditida</taxon>
        <taxon>Rhabditina</taxon>
        <taxon>Diplogasteromorpha</taxon>
        <taxon>Diplogasteroidea</taxon>
        <taxon>Neodiplogasteridae</taxon>
        <taxon>Pristionchus</taxon>
    </lineage>
</organism>
<dbReference type="InterPro" id="IPR029044">
    <property type="entry name" value="Nucleotide-diphossugar_trans"/>
</dbReference>
<name>A0AAV5VMY4_9BILA</name>
<feature type="chain" id="PRO_5043349592" description="Glycosyltransferase" evidence="2">
    <location>
        <begin position="28"/>
        <end position="287"/>
    </location>
</feature>
<protein>
    <recommendedName>
        <fullName evidence="5">Glycosyltransferase</fullName>
    </recommendedName>
</protein>
<dbReference type="EMBL" id="BTSY01000003">
    <property type="protein sequence ID" value="GMT20771.1"/>
    <property type="molecule type" value="Genomic_DNA"/>
</dbReference>
<evidence type="ECO:0000313" key="4">
    <source>
        <dbReference type="Proteomes" id="UP001432322"/>
    </source>
</evidence>
<keyword evidence="2" id="KW-0732">Signal</keyword>
<reference evidence="3" key="1">
    <citation type="submission" date="2023-10" db="EMBL/GenBank/DDBJ databases">
        <title>Genome assembly of Pristionchus species.</title>
        <authorList>
            <person name="Yoshida K."/>
            <person name="Sommer R.J."/>
        </authorList>
    </citation>
    <scope>NUCLEOTIDE SEQUENCE</scope>
    <source>
        <strain evidence="3">RS5133</strain>
    </source>
</reference>